<accession>A0A2S8J198</accession>
<feature type="compositionally biased region" description="Basic and acidic residues" evidence="1">
    <location>
        <begin position="31"/>
        <end position="42"/>
    </location>
</feature>
<feature type="region of interest" description="Disordered" evidence="1">
    <location>
        <begin position="1"/>
        <end position="77"/>
    </location>
</feature>
<name>A0A2S8J198_RHOOP</name>
<dbReference type="AlphaFoldDB" id="A0A2S8J198"/>
<feature type="compositionally biased region" description="Polar residues" evidence="1">
    <location>
        <begin position="54"/>
        <end position="64"/>
    </location>
</feature>
<feature type="compositionally biased region" description="Acidic residues" evidence="1">
    <location>
        <begin position="67"/>
        <end position="77"/>
    </location>
</feature>
<evidence type="ECO:0000313" key="3">
    <source>
        <dbReference type="Proteomes" id="UP000239290"/>
    </source>
</evidence>
<evidence type="ECO:0000313" key="2">
    <source>
        <dbReference type="EMBL" id="PQP20841.1"/>
    </source>
</evidence>
<dbReference type="Proteomes" id="UP000239290">
    <property type="component" value="Unassembled WGS sequence"/>
</dbReference>
<proteinExistence type="predicted"/>
<organism evidence="2 3">
    <name type="scientific">Rhodococcus opacus</name>
    <name type="common">Nocardia opaca</name>
    <dbReference type="NCBI Taxonomy" id="37919"/>
    <lineage>
        <taxon>Bacteria</taxon>
        <taxon>Bacillati</taxon>
        <taxon>Actinomycetota</taxon>
        <taxon>Actinomycetes</taxon>
        <taxon>Mycobacteriales</taxon>
        <taxon>Nocardiaceae</taxon>
        <taxon>Rhodococcus</taxon>
    </lineage>
</organism>
<gene>
    <name evidence="2" type="ORF">C5613_27085</name>
</gene>
<sequence>MQRTDRLAHCGSGVVRFRPPFRGYPIIMNDRNTEPSESEKPYDPATDPDADPENLTSTTHQPNQAEGADEEEDQNQR</sequence>
<evidence type="ECO:0000256" key="1">
    <source>
        <dbReference type="SAM" id="MobiDB-lite"/>
    </source>
</evidence>
<reference evidence="3" key="1">
    <citation type="submission" date="2018-02" db="EMBL/GenBank/DDBJ databases">
        <title>Draft genome sequencing of Rhodococcus opacus KU647198.</title>
        <authorList>
            <person name="Zheng B.-X."/>
        </authorList>
    </citation>
    <scope>NUCLEOTIDE SEQUENCE [LARGE SCALE GENOMIC DNA]</scope>
    <source>
        <strain evidence="3">04-OD7</strain>
    </source>
</reference>
<protein>
    <submittedName>
        <fullName evidence="2">Uncharacterized protein</fullName>
    </submittedName>
</protein>
<comment type="caution">
    <text evidence="2">The sequence shown here is derived from an EMBL/GenBank/DDBJ whole genome shotgun (WGS) entry which is preliminary data.</text>
</comment>
<dbReference type="EMBL" id="PUIO01000038">
    <property type="protein sequence ID" value="PQP20841.1"/>
    <property type="molecule type" value="Genomic_DNA"/>
</dbReference>